<evidence type="ECO:0000313" key="1">
    <source>
        <dbReference type="EMBL" id="VDN29848.1"/>
    </source>
</evidence>
<dbReference type="EMBL" id="UYRT01085215">
    <property type="protein sequence ID" value="VDN29848.1"/>
    <property type="molecule type" value="Genomic_DNA"/>
</dbReference>
<protein>
    <submittedName>
        <fullName evidence="1 3">Uncharacterized protein</fullName>
    </submittedName>
</protein>
<name>A0A183E922_9BILA</name>
<proteinExistence type="predicted"/>
<sequence>MAPRCSEKQRRSFVTTPDFLDCDTPALTGPCLLLPQVCMFDRGGVALVSVESGFRHKGGAHAAPMRRELPEIDCIPAAARKRISRRHDPKTLFASHLAKDDHNSAPRVAATPLGCNSRMEEVVNNENDVIFVYSCKKTTTSRGANNARSNTAFLEKIHILQASGYMIAPEAVKLAAFLITAIIKEGTERTHWLLNLWKKGQHLERGANEAAAERVDGKNVLFSGAR</sequence>
<evidence type="ECO:0000313" key="2">
    <source>
        <dbReference type="Proteomes" id="UP000271098"/>
    </source>
</evidence>
<gene>
    <name evidence="1" type="ORF">GPUH_LOCUS17461</name>
</gene>
<reference evidence="3" key="1">
    <citation type="submission" date="2016-06" db="UniProtKB">
        <authorList>
            <consortium name="WormBaseParasite"/>
        </authorList>
    </citation>
    <scope>IDENTIFICATION</scope>
</reference>
<organism evidence="3">
    <name type="scientific">Gongylonema pulchrum</name>
    <dbReference type="NCBI Taxonomy" id="637853"/>
    <lineage>
        <taxon>Eukaryota</taxon>
        <taxon>Metazoa</taxon>
        <taxon>Ecdysozoa</taxon>
        <taxon>Nematoda</taxon>
        <taxon>Chromadorea</taxon>
        <taxon>Rhabditida</taxon>
        <taxon>Spirurina</taxon>
        <taxon>Spiruromorpha</taxon>
        <taxon>Spiruroidea</taxon>
        <taxon>Gongylonematidae</taxon>
        <taxon>Gongylonema</taxon>
    </lineage>
</organism>
<dbReference type="WBParaSite" id="GPUH_0001748501-mRNA-1">
    <property type="protein sequence ID" value="GPUH_0001748501-mRNA-1"/>
    <property type="gene ID" value="GPUH_0001748501"/>
</dbReference>
<accession>A0A183E922</accession>
<reference evidence="1 2" key="2">
    <citation type="submission" date="2018-11" db="EMBL/GenBank/DDBJ databases">
        <authorList>
            <consortium name="Pathogen Informatics"/>
        </authorList>
    </citation>
    <scope>NUCLEOTIDE SEQUENCE [LARGE SCALE GENOMIC DNA]</scope>
</reference>
<dbReference type="AlphaFoldDB" id="A0A183E922"/>
<evidence type="ECO:0000313" key="3">
    <source>
        <dbReference type="WBParaSite" id="GPUH_0001748501-mRNA-1"/>
    </source>
</evidence>
<keyword evidence="2" id="KW-1185">Reference proteome</keyword>
<dbReference type="Proteomes" id="UP000271098">
    <property type="component" value="Unassembled WGS sequence"/>
</dbReference>